<feature type="region of interest" description="Disordered" evidence="1">
    <location>
        <begin position="1"/>
        <end position="33"/>
    </location>
</feature>
<comment type="caution">
    <text evidence="2">The sequence shown here is derived from an EMBL/GenBank/DDBJ whole genome shotgun (WGS) entry which is preliminary data.</text>
</comment>
<evidence type="ECO:0000313" key="3">
    <source>
        <dbReference type="Proteomes" id="UP000033710"/>
    </source>
</evidence>
<evidence type="ECO:0000313" key="2">
    <source>
        <dbReference type="EMBL" id="KJR83978.1"/>
    </source>
</evidence>
<feature type="compositionally biased region" description="Polar residues" evidence="1">
    <location>
        <begin position="15"/>
        <end position="26"/>
    </location>
</feature>
<proteinExistence type="predicted"/>
<reference evidence="2 3" key="1">
    <citation type="journal article" date="2014" name="BMC Genomics">
        <title>Comparative genomics of the major fungal agents of human and animal Sporotrichosis: Sporothrix schenckii and Sporothrix brasiliensis.</title>
        <authorList>
            <person name="Teixeira M.M."/>
            <person name="de Almeida L.G."/>
            <person name="Kubitschek-Barreira P."/>
            <person name="Alves F.L."/>
            <person name="Kioshima E.S."/>
            <person name="Abadio A.K."/>
            <person name="Fernandes L."/>
            <person name="Derengowski L.S."/>
            <person name="Ferreira K.S."/>
            <person name="Souza R.C."/>
            <person name="Ruiz J.C."/>
            <person name="de Andrade N.C."/>
            <person name="Paes H.C."/>
            <person name="Nicola A.M."/>
            <person name="Albuquerque P."/>
            <person name="Gerber A.L."/>
            <person name="Martins V.P."/>
            <person name="Peconick L.D."/>
            <person name="Neto A.V."/>
            <person name="Chaucanez C.B."/>
            <person name="Silva P.A."/>
            <person name="Cunha O.L."/>
            <person name="de Oliveira F.F."/>
            <person name="dos Santos T.C."/>
            <person name="Barros A.L."/>
            <person name="Soares M.A."/>
            <person name="de Oliveira L.M."/>
            <person name="Marini M.M."/>
            <person name="Villalobos-Duno H."/>
            <person name="Cunha M.M."/>
            <person name="de Hoog S."/>
            <person name="da Silveira J.F."/>
            <person name="Henrissat B."/>
            <person name="Nino-Vega G.A."/>
            <person name="Cisalpino P.S."/>
            <person name="Mora-Montes H.M."/>
            <person name="Almeida S.R."/>
            <person name="Stajich J.E."/>
            <person name="Lopes-Bezerra L.M."/>
            <person name="Vasconcelos A.T."/>
            <person name="Felipe M.S."/>
        </authorList>
    </citation>
    <scope>NUCLEOTIDE SEQUENCE [LARGE SCALE GENOMIC DNA]</scope>
    <source>
        <strain evidence="2 3">1099-18</strain>
    </source>
</reference>
<dbReference type="RefSeq" id="XP_016586654.1">
    <property type="nucleotide sequence ID" value="XM_016727318.1"/>
</dbReference>
<dbReference type="Proteomes" id="UP000033710">
    <property type="component" value="Unassembled WGS sequence"/>
</dbReference>
<sequence length="142" mass="15696">MNQHSPKPGPVLRPVNNQQGQPTLQGLRQRARRTQPATQIAIATVFHLPCTPPHHPGPFSFSGVEQRNIVLISILSLSLAVRKQWTARREQGTPLSPIRCNTCNITLGSIGSVAEEKQTPPVPLQLSCAHFVRRRTEFVLVS</sequence>
<evidence type="ECO:0000256" key="1">
    <source>
        <dbReference type="SAM" id="MobiDB-lite"/>
    </source>
</evidence>
<dbReference type="VEuPathDB" id="FungiDB:SPSK_00344"/>
<dbReference type="GeneID" id="27662595"/>
<protein>
    <submittedName>
        <fullName evidence="2">Uncharacterized protein</fullName>
    </submittedName>
</protein>
<name>A0A0F2M2Q3_SPOSC</name>
<dbReference type="KEGG" id="ssck:SPSK_00344"/>
<reference evidence="2 3" key="2">
    <citation type="journal article" date="2015" name="Eukaryot. Cell">
        <title>Asexual propagation of a virulent clone complex in a human and feline outbreak of sporotrichosis.</title>
        <authorList>
            <person name="Teixeira Mde M."/>
            <person name="Rodrigues A.M."/>
            <person name="Tsui C.K."/>
            <person name="de Almeida L.G."/>
            <person name="Van Diepeningen A.D."/>
            <person name="van den Ende B.G."/>
            <person name="Fernandes G.F."/>
            <person name="Kano R."/>
            <person name="Hamelin R.C."/>
            <person name="Lopes-Bezerra L.M."/>
            <person name="Vasconcelos A.T."/>
            <person name="de Hoog S."/>
            <person name="de Camargo Z.P."/>
            <person name="Felipe M.S."/>
        </authorList>
    </citation>
    <scope>NUCLEOTIDE SEQUENCE [LARGE SCALE GENOMIC DNA]</scope>
    <source>
        <strain evidence="2 3">1099-18</strain>
    </source>
</reference>
<dbReference type="AlphaFoldDB" id="A0A0F2M2Q3"/>
<dbReference type="EMBL" id="AXCR01000008">
    <property type="protein sequence ID" value="KJR83978.1"/>
    <property type="molecule type" value="Genomic_DNA"/>
</dbReference>
<organism evidence="2 3">
    <name type="scientific">Sporothrix schenckii 1099-18</name>
    <dbReference type="NCBI Taxonomy" id="1397361"/>
    <lineage>
        <taxon>Eukaryota</taxon>
        <taxon>Fungi</taxon>
        <taxon>Dikarya</taxon>
        <taxon>Ascomycota</taxon>
        <taxon>Pezizomycotina</taxon>
        <taxon>Sordariomycetes</taxon>
        <taxon>Sordariomycetidae</taxon>
        <taxon>Ophiostomatales</taxon>
        <taxon>Ophiostomataceae</taxon>
        <taxon>Sporothrix</taxon>
    </lineage>
</organism>
<gene>
    <name evidence="2" type="ORF">SPSK_00344</name>
</gene>
<accession>A0A0F2M2Q3</accession>